<dbReference type="PANTHER" id="PTHR34219">
    <property type="entry name" value="IRON-REGULATED INNER MEMBRANE PROTEIN-RELATED"/>
    <property type="match status" value="1"/>
</dbReference>
<proteinExistence type="predicted"/>
<keyword evidence="3" id="KW-1185">Reference proteome</keyword>
<reference evidence="2 3" key="1">
    <citation type="submission" date="2019-02" db="EMBL/GenBank/DDBJ databases">
        <authorList>
            <person name="Li Y."/>
        </authorList>
    </citation>
    <scope>NUCLEOTIDE SEQUENCE [LARGE SCALE GENOMIC DNA]</scope>
    <source>
        <strain evidence="2 3">30C10-4-7</strain>
    </source>
</reference>
<feature type="transmembrane region" description="Helical" evidence="1">
    <location>
        <begin position="461"/>
        <end position="480"/>
    </location>
</feature>
<evidence type="ECO:0000313" key="3">
    <source>
        <dbReference type="Proteomes" id="UP000292855"/>
    </source>
</evidence>
<comment type="caution">
    <text evidence="2">The sequence shown here is derived from an EMBL/GenBank/DDBJ whole genome shotgun (WGS) entry which is preliminary data.</text>
</comment>
<dbReference type="Pfam" id="PF03929">
    <property type="entry name" value="PepSY_TM"/>
    <property type="match status" value="1"/>
</dbReference>
<gene>
    <name evidence="2" type="ORF">EWE74_00760</name>
</gene>
<name>A0A4Q6XX85_9SPHI</name>
<feature type="transmembrane region" description="Helical" evidence="1">
    <location>
        <begin position="210"/>
        <end position="234"/>
    </location>
</feature>
<accession>A0A4Q6XX85</accession>
<evidence type="ECO:0000313" key="2">
    <source>
        <dbReference type="EMBL" id="RZF61407.1"/>
    </source>
</evidence>
<feature type="transmembrane region" description="Helical" evidence="1">
    <location>
        <begin position="150"/>
        <end position="172"/>
    </location>
</feature>
<keyword evidence="1" id="KW-0472">Membrane</keyword>
<dbReference type="EMBL" id="SGIT01000001">
    <property type="protein sequence ID" value="RZF61407.1"/>
    <property type="molecule type" value="Genomic_DNA"/>
</dbReference>
<feature type="transmembrane region" description="Helical" evidence="1">
    <location>
        <begin position="399"/>
        <end position="419"/>
    </location>
</feature>
<feature type="transmembrane region" description="Helical" evidence="1">
    <location>
        <begin position="20"/>
        <end position="42"/>
    </location>
</feature>
<protein>
    <submittedName>
        <fullName evidence="2">PepSY domain-containing protein</fullName>
    </submittedName>
</protein>
<keyword evidence="1" id="KW-1133">Transmembrane helix</keyword>
<keyword evidence="1" id="KW-0812">Transmembrane</keyword>
<dbReference type="Proteomes" id="UP000292855">
    <property type="component" value="Unassembled WGS sequence"/>
</dbReference>
<feature type="transmembrane region" description="Helical" evidence="1">
    <location>
        <begin position="431"/>
        <end position="449"/>
    </location>
</feature>
<organism evidence="2 3">
    <name type="scientific">Sphingobacterium corticibacterium</name>
    <dbReference type="NCBI Taxonomy" id="2484746"/>
    <lineage>
        <taxon>Bacteria</taxon>
        <taxon>Pseudomonadati</taxon>
        <taxon>Bacteroidota</taxon>
        <taxon>Sphingobacteriia</taxon>
        <taxon>Sphingobacteriales</taxon>
        <taxon>Sphingobacteriaceae</taxon>
        <taxon>Sphingobacterium</taxon>
    </lineage>
</organism>
<feature type="transmembrane region" description="Helical" evidence="1">
    <location>
        <begin position="356"/>
        <end position="378"/>
    </location>
</feature>
<dbReference type="InterPro" id="IPR005625">
    <property type="entry name" value="PepSY-ass_TM"/>
</dbReference>
<dbReference type="AlphaFoldDB" id="A0A4Q6XX85"/>
<dbReference type="OrthoDB" id="6307929at2"/>
<sequence>MRLKPLKPRMYNAIFHAHTVSGIVISFALYVIFFAGAISLFMNELYRWENPEARFESINPEIVDYDQITSIVQQQVEGFDITSQFGMMPPTKTNPLMLFYGTIKHSDGKKERFSTYINPTTHEITPPNKPKTHMAHTLYELHYFGQIPIVGGYLSGLVAFFFIFAIITGLLIHWKNMVSKFYSFTSKGKWKQIWTNSHISLGFITLPFQLIYAVTGALLCLSIFLLAPSAFLMFGGDTSQVLKAVNPEAGYRHDQNAKTLHDYTSLNSIYAKVKAANPETDITYLYTTNYTKEDGTISVRTDDRIGIAGDGLFIYSGQDGRLLQSVDPEEKTYTSAAFRVLVKLHYANFGGPLMKIIYFFLSMVTCYVIISGVMIWQTARDNDRYTAKQKKFHHRITKFYLAITLSMFPALALIFLANISVPMDMPNRAELINTIFFLGWLLLTILGLFWNEYRQLNRNFILIGCILGLLVPIANGVFTGDWLWKTLLSGQYYVYAVDAIWLIIGLFGILIYKKYLSKQSSKVIA</sequence>
<feature type="transmembrane region" description="Helical" evidence="1">
    <location>
        <begin position="492"/>
        <end position="512"/>
    </location>
</feature>
<dbReference type="PANTHER" id="PTHR34219:SF3">
    <property type="entry name" value="BLL7967 PROTEIN"/>
    <property type="match status" value="1"/>
</dbReference>
<evidence type="ECO:0000256" key="1">
    <source>
        <dbReference type="SAM" id="Phobius"/>
    </source>
</evidence>